<dbReference type="Proteomes" id="UP000244174">
    <property type="component" value="Unassembled WGS sequence"/>
</dbReference>
<feature type="chain" id="PRO_5015710917" description="NIPSNAP protein" evidence="1">
    <location>
        <begin position="21"/>
        <end position="135"/>
    </location>
</feature>
<reference evidence="2 3" key="1">
    <citation type="submission" date="2018-04" db="EMBL/GenBank/DDBJ databases">
        <title>Genomic Encyclopedia of Archaeal and Bacterial Type Strains, Phase II (KMG-II): from individual species to whole genera.</title>
        <authorList>
            <person name="Goeker M."/>
        </authorList>
    </citation>
    <scope>NUCLEOTIDE SEQUENCE [LARGE SCALE GENOMIC DNA]</scope>
    <source>
        <strain evidence="2 3">DSM 23082</strain>
    </source>
</reference>
<evidence type="ECO:0000256" key="1">
    <source>
        <dbReference type="SAM" id="SignalP"/>
    </source>
</evidence>
<sequence length="135" mass="16126">MKQIFLVLVLSMSFASSSNAQNDLKISTMDFVEVLNNNHEEALYFYKNNWKKLREIAQEKDYIDSFKLLETEADEQYPFSFILITTYANKEQYENREEHFSEVMKIKGGLELLNENRPDEFRKTLFSKEKVFEIQ</sequence>
<comment type="caution">
    <text evidence="2">The sequence shown here is derived from an EMBL/GenBank/DDBJ whole genome shotgun (WGS) entry which is preliminary data.</text>
</comment>
<keyword evidence="1" id="KW-0732">Signal</keyword>
<evidence type="ECO:0000313" key="2">
    <source>
        <dbReference type="EMBL" id="PTX44616.1"/>
    </source>
</evidence>
<protein>
    <recommendedName>
        <fullName evidence="4">NIPSNAP protein</fullName>
    </recommendedName>
</protein>
<dbReference type="AlphaFoldDB" id="A0A2T6ALI2"/>
<gene>
    <name evidence="2" type="ORF">C8P64_0598</name>
</gene>
<dbReference type="RefSeq" id="WP_108170560.1">
    <property type="nucleotide sequence ID" value="NZ_QBKQ01000001.1"/>
</dbReference>
<organism evidence="2 3">
    <name type="scientific">Christiangramia gaetbulicola</name>
    <dbReference type="NCBI Taxonomy" id="703340"/>
    <lineage>
        <taxon>Bacteria</taxon>
        <taxon>Pseudomonadati</taxon>
        <taxon>Bacteroidota</taxon>
        <taxon>Flavobacteriia</taxon>
        <taxon>Flavobacteriales</taxon>
        <taxon>Flavobacteriaceae</taxon>
        <taxon>Christiangramia</taxon>
    </lineage>
</organism>
<name>A0A2T6ALI2_9FLAO</name>
<evidence type="ECO:0008006" key="4">
    <source>
        <dbReference type="Google" id="ProtNLM"/>
    </source>
</evidence>
<proteinExistence type="predicted"/>
<accession>A0A2T6ALI2</accession>
<dbReference type="EMBL" id="QBKQ01000001">
    <property type="protein sequence ID" value="PTX44616.1"/>
    <property type="molecule type" value="Genomic_DNA"/>
</dbReference>
<evidence type="ECO:0000313" key="3">
    <source>
        <dbReference type="Proteomes" id="UP000244174"/>
    </source>
</evidence>
<dbReference type="OrthoDB" id="954762at2"/>
<feature type="signal peptide" evidence="1">
    <location>
        <begin position="1"/>
        <end position="20"/>
    </location>
</feature>
<keyword evidence="3" id="KW-1185">Reference proteome</keyword>